<proteinExistence type="predicted"/>
<evidence type="ECO:0000256" key="1">
    <source>
        <dbReference type="ARBA" id="ARBA00022670"/>
    </source>
</evidence>
<evidence type="ECO:0000313" key="7">
    <source>
        <dbReference type="EMBL" id="GJT74228.1"/>
    </source>
</evidence>
<dbReference type="EMBL" id="BQNB010018422">
    <property type="protein sequence ID" value="GJT74228.1"/>
    <property type="molecule type" value="Genomic_DNA"/>
</dbReference>
<evidence type="ECO:0000256" key="2">
    <source>
        <dbReference type="ARBA" id="ARBA00022723"/>
    </source>
</evidence>
<keyword evidence="1" id="KW-0645">Protease</keyword>
<accession>A0ABQ5GHB2</accession>
<reference evidence="7" key="1">
    <citation type="journal article" date="2022" name="Int. J. Mol. Sci.">
        <title>Draft Genome of Tanacetum Coccineum: Genomic Comparison of Closely Related Tanacetum-Family Plants.</title>
        <authorList>
            <person name="Yamashiro T."/>
            <person name="Shiraishi A."/>
            <person name="Nakayama K."/>
            <person name="Satake H."/>
        </authorList>
    </citation>
    <scope>NUCLEOTIDE SEQUENCE</scope>
</reference>
<evidence type="ECO:0000313" key="8">
    <source>
        <dbReference type="Proteomes" id="UP001151760"/>
    </source>
</evidence>
<feature type="region of interest" description="Disordered" evidence="5">
    <location>
        <begin position="86"/>
        <end position="126"/>
    </location>
</feature>
<dbReference type="CDD" id="cd09272">
    <property type="entry name" value="RNase_HI_RT_Ty1"/>
    <property type="match status" value="1"/>
</dbReference>
<dbReference type="InterPro" id="IPR012337">
    <property type="entry name" value="RNaseH-like_sf"/>
</dbReference>
<feature type="compositionally biased region" description="Low complexity" evidence="5">
    <location>
        <begin position="96"/>
        <end position="118"/>
    </location>
</feature>
<gene>
    <name evidence="7" type="ORF">Tco_1040953</name>
</gene>
<keyword evidence="3" id="KW-0064">Aspartyl protease</keyword>
<dbReference type="Pfam" id="PF13976">
    <property type="entry name" value="gag_pre-integrs"/>
    <property type="match status" value="1"/>
</dbReference>
<dbReference type="SUPFAM" id="SSF56672">
    <property type="entry name" value="DNA/RNA polymerases"/>
    <property type="match status" value="1"/>
</dbReference>
<dbReference type="InterPro" id="IPR039537">
    <property type="entry name" value="Retrotran_Ty1/copia-like"/>
</dbReference>
<feature type="domain" description="Integrase catalytic" evidence="6">
    <location>
        <begin position="317"/>
        <end position="492"/>
    </location>
</feature>
<organism evidence="7 8">
    <name type="scientific">Tanacetum coccineum</name>
    <dbReference type="NCBI Taxonomy" id="301880"/>
    <lineage>
        <taxon>Eukaryota</taxon>
        <taxon>Viridiplantae</taxon>
        <taxon>Streptophyta</taxon>
        <taxon>Embryophyta</taxon>
        <taxon>Tracheophyta</taxon>
        <taxon>Spermatophyta</taxon>
        <taxon>Magnoliopsida</taxon>
        <taxon>eudicotyledons</taxon>
        <taxon>Gunneridae</taxon>
        <taxon>Pentapetalae</taxon>
        <taxon>asterids</taxon>
        <taxon>campanulids</taxon>
        <taxon>Asterales</taxon>
        <taxon>Asteraceae</taxon>
        <taxon>Asteroideae</taxon>
        <taxon>Anthemideae</taxon>
        <taxon>Anthemidinae</taxon>
        <taxon>Tanacetum</taxon>
    </lineage>
</organism>
<name>A0ABQ5GHB2_9ASTR</name>
<dbReference type="GO" id="GO:0003964">
    <property type="term" value="F:RNA-directed DNA polymerase activity"/>
    <property type="evidence" value="ECO:0007669"/>
    <property type="project" value="UniProtKB-KW"/>
</dbReference>
<dbReference type="PANTHER" id="PTHR42648">
    <property type="entry name" value="TRANSPOSASE, PUTATIVE-RELATED"/>
    <property type="match status" value="1"/>
</dbReference>
<feature type="compositionally biased region" description="Polar residues" evidence="5">
    <location>
        <begin position="667"/>
        <end position="677"/>
    </location>
</feature>
<dbReference type="InterPro" id="IPR025724">
    <property type="entry name" value="GAG-pre-integrase_dom"/>
</dbReference>
<dbReference type="SUPFAM" id="SSF53098">
    <property type="entry name" value="Ribonuclease H-like"/>
    <property type="match status" value="1"/>
</dbReference>
<keyword evidence="8" id="KW-1185">Reference proteome</keyword>
<feature type="region of interest" description="Disordered" evidence="5">
    <location>
        <begin position="562"/>
        <end position="677"/>
    </location>
</feature>
<feature type="compositionally biased region" description="Pro residues" evidence="5">
    <location>
        <begin position="634"/>
        <end position="647"/>
    </location>
</feature>
<dbReference type="InterPro" id="IPR013103">
    <property type="entry name" value="RVT_2"/>
</dbReference>
<feature type="compositionally biased region" description="Polar residues" evidence="5">
    <location>
        <begin position="615"/>
        <end position="624"/>
    </location>
</feature>
<evidence type="ECO:0000256" key="3">
    <source>
        <dbReference type="ARBA" id="ARBA00022750"/>
    </source>
</evidence>
<dbReference type="Pfam" id="PF00665">
    <property type="entry name" value="rve"/>
    <property type="match status" value="1"/>
</dbReference>
<dbReference type="InterPro" id="IPR043502">
    <property type="entry name" value="DNA/RNA_pol_sf"/>
</dbReference>
<dbReference type="InterPro" id="IPR036397">
    <property type="entry name" value="RNaseH_sf"/>
</dbReference>
<dbReference type="InterPro" id="IPR057670">
    <property type="entry name" value="SH3_retrovirus"/>
</dbReference>
<dbReference type="Gene3D" id="3.30.420.10">
    <property type="entry name" value="Ribonuclease H-like superfamily/Ribonuclease H"/>
    <property type="match status" value="1"/>
</dbReference>
<evidence type="ECO:0000256" key="5">
    <source>
        <dbReference type="SAM" id="MobiDB-lite"/>
    </source>
</evidence>
<keyword evidence="2" id="KW-0479">Metal-binding</keyword>
<feature type="compositionally biased region" description="Low complexity" evidence="5">
    <location>
        <begin position="592"/>
        <end position="614"/>
    </location>
</feature>
<dbReference type="Pfam" id="PF22936">
    <property type="entry name" value="Pol_BBD"/>
    <property type="match status" value="1"/>
</dbReference>
<keyword evidence="7" id="KW-0695">RNA-directed DNA polymerase</keyword>
<dbReference type="PROSITE" id="PS50994">
    <property type="entry name" value="INTEGRASE"/>
    <property type="match status" value="1"/>
</dbReference>
<keyword evidence="7" id="KW-0808">Transferase</keyword>
<evidence type="ECO:0000259" key="6">
    <source>
        <dbReference type="PROSITE" id="PS50994"/>
    </source>
</evidence>
<evidence type="ECO:0000256" key="4">
    <source>
        <dbReference type="ARBA" id="ARBA00022801"/>
    </source>
</evidence>
<feature type="compositionally biased region" description="Polar residues" evidence="5">
    <location>
        <begin position="565"/>
        <end position="582"/>
    </location>
</feature>
<dbReference type="Pfam" id="PF25597">
    <property type="entry name" value="SH3_retrovirus"/>
    <property type="match status" value="1"/>
</dbReference>
<dbReference type="InterPro" id="IPR001584">
    <property type="entry name" value="Integrase_cat-core"/>
</dbReference>
<keyword evidence="4" id="KW-0378">Hydrolase</keyword>
<sequence length="1078" mass="121110">MHGDETLDAYLNCAQEYADALAAIGEPVKDKDLVMLVVSGLCEEYNGLKTIIIARQSPTAFSELHALLSDHDYMLGKTRTPIGPYGPQAFYGARPSNNNRSNNNNNCGNRNNSRGNNNRGRDNGRQFDWASTQNTVYGTCNRCDTGANSHVIPDLEAMDNSEAYYGDEALHVGNGKGLPILHIGSYKVYSPQKTFSLKNILHVPEISHNLLSVQIFCHDKNVFFEFHTSYFVVKDESTLTTLLTGPSKHGLYTITLPQLKSINKVSLSVVQASPTIWHRRIGHLHQPILHYMLSNFSLPVTNKSLSSFCNSCPLGKSSKLPLFESGFRSNNILDLVYCDVWGPAPLLSFEGHRYFMLCVDHHSRYMWIYHLAQKSDVYSTFKSFVQMVERQFTTKLKNVQTDWGGEFRNLASFFSSLGIIHRRSCPHTSEQNGFVERRNRHVVETGLTLLAQACVPQRFWHYAFDTAVYLINRMPSRTSTNKSPFEHIFKRSPDYSFLRVFGCLCFPHLRPYNRHKMDFRSTPCVFLGYSPSHHGYRCLDISTERLYITRHVRFNEAQFPFDIPKTTSAPPSKTSPYYSSESPYVIPTTDHPSPSSPRSPISSPSSVSHLSRTSQTFPESSNGQPSPVSTTSIPTPPPPTLPPPPPITRKHPANLRQNPKQRVPYNPSANHATVLPTTITEPTSFTVANKSPKWRQAMKEELKRDKNVLSLVTKQDLLQKGFSNNQEPVYMKQPSGFIDPQRPNHVCLLYKSLYGLKQAPGAWFQRLSKALFDLDFKGSKMDPSLFIYSRGHTLLYILVYVDDIIVTGNNKGTIDNIISQLGSAFALKDLGPLNYFFGIEIVPHVSGILLSQKKYILELLQSDGVFNCNPVPSPMVTSSSLSLNDNTAFSNPVKYRQVVGSLQYATLSRPNIAFAVNKVCQYMHAPTENHWSAVKQILRYLHGTVEHGMLICRSSGSTLQAFTNVLWKGNPDTSLEAFLNTDLAGDSDDRRSTGGFAIYLGSNLISWTTRKQRTVSRSSTEAKYKALADIVAELTWLQALLHELGIRSFSTPILWCDNLGATYLSATLSSVRVQNTWK</sequence>
<comment type="caution">
    <text evidence="7">The sequence shown here is derived from an EMBL/GenBank/DDBJ whole genome shotgun (WGS) entry which is preliminary data.</text>
</comment>
<dbReference type="Proteomes" id="UP001151760">
    <property type="component" value="Unassembled WGS sequence"/>
</dbReference>
<dbReference type="InterPro" id="IPR054722">
    <property type="entry name" value="PolX-like_BBD"/>
</dbReference>
<dbReference type="PANTHER" id="PTHR42648:SF26">
    <property type="entry name" value="INTEGRASE CATALYTIC DOMAIN-CONTAINING PROTEIN"/>
    <property type="match status" value="1"/>
</dbReference>
<dbReference type="Pfam" id="PF07727">
    <property type="entry name" value="RVT_2"/>
    <property type="match status" value="1"/>
</dbReference>
<keyword evidence="7" id="KW-0548">Nucleotidyltransferase</keyword>
<reference evidence="7" key="2">
    <citation type="submission" date="2022-01" db="EMBL/GenBank/DDBJ databases">
        <authorList>
            <person name="Yamashiro T."/>
            <person name="Shiraishi A."/>
            <person name="Satake H."/>
            <person name="Nakayama K."/>
        </authorList>
    </citation>
    <scope>NUCLEOTIDE SEQUENCE</scope>
</reference>
<protein>
    <submittedName>
        <fullName evidence="7">RNA-directed DNA polymerase</fullName>
    </submittedName>
</protein>